<dbReference type="KEGG" id="bban:J4G43_023500"/>
<dbReference type="SUPFAM" id="SSF48008">
    <property type="entry name" value="GntR ligand-binding domain-like"/>
    <property type="match status" value="1"/>
</dbReference>
<dbReference type="CDD" id="cd07377">
    <property type="entry name" value="WHTH_GntR"/>
    <property type="match status" value="1"/>
</dbReference>
<dbReference type="GO" id="GO:0003677">
    <property type="term" value="F:DNA binding"/>
    <property type="evidence" value="ECO:0007669"/>
    <property type="project" value="UniProtKB-KW"/>
</dbReference>
<evidence type="ECO:0000256" key="3">
    <source>
        <dbReference type="ARBA" id="ARBA00023163"/>
    </source>
</evidence>
<dbReference type="Pfam" id="PF07729">
    <property type="entry name" value="FCD"/>
    <property type="match status" value="1"/>
</dbReference>
<dbReference type="PANTHER" id="PTHR43537:SF5">
    <property type="entry name" value="UXU OPERON TRANSCRIPTIONAL REGULATOR"/>
    <property type="match status" value="1"/>
</dbReference>
<dbReference type="Gene3D" id="1.10.10.10">
    <property type="entry name" value="Winged helix-like DNA-binding domain superfamily/Winged helix DNA-binding domain"/>
    <property type="match status" value="1"/>
</dbReference>
<organism evidence="5">
    <name type="scientific">Bradyrhizobium barranii subsp. barranii</name>
    <dbReference type="NCBI Taxonomy" id="2823807"/>
    <lineage>
        <taxon>Bacteria</taxon>
        <taxon>Pseudomonadati</taxon>
        <taxon>Pseudomonadota</taxon>
        <taxon>Alphaproteobacteria</taxon>
        <taxon>Hyphomicrobiales</taxon>
        <taxon>Nitrobacteraceae</taxon>
        <taxon>Bradyrhizobium</taxon>
        <taxon>Bradyrhizobium barranii</taxon>
    </lineage>
</organism>
<dbReference type="InterPro" id="IPR036390">
    <property type="entry name" value="WH_DNA-bd_sf"/>
</dbReference>
<evidence type="ECO:0000256" key="1">
    <source>
        <dbReference type="ARBA" id="ARBA00023015"/>
    </source>
</evidence>
<dbReference type="EMBL" id="CP086136">
    <property type="protein sequence ID" value="UEM16927.1"/>
    <property type="molecule type" value="Genomic_DNA"/>
</dbReference>
<reference evidence="6 7" key="2">
    <citation type="journal article" date="2022" name="Int. J. Syst. Evol. Microbiol.">
        <title>Strains of Bradyrhizobium barranii sp. nov. associated with legumes native to Canada are symbionts of soybeans and belong to different subspecies (subsp. barranii subsp. nov. and subsp. apii subsp. nov.) and symbiovars (sv. glycinearum and sv. septentrionale).</title>
        <authorList>
            <person name="Bromfield E.S.P."/>
            <person name="Cloutier S."/>
            <person name="Wasai-Hara S."/>
            <person name="Minamisawa K."/>
        </authorList>
    </citation>
    <scope>NUCLEOTIDE SEQUENCE [LARGE SCALE GENOMIC DNA]</scope>
    <source>
        <strain evidence="6 7">144S4</strain>
    </source>
</reference>
<dbReference type="InterPro" id="IPR036388">
    <property type="entry name" value="WH-like_DNA-bd_sf"/>
</dbReference>
<dbReference type="RefSeq" id="WP_208086459.1">
    <property type="nucleotide sequence ID" value="NZ_CP086136.1"/>
</dbReference>
<dbReference type="Gene3D" id="1.20.120.530">
    <property type="entry name" value="GntR ligand-binding domain-like"/>
    <property type="match status" value="1"/>
</dbReference>
<dbReference type="SUPFAM" id="SSF46785">
    <property type="entry name" value="Winged helix' DNA-binding domain"/>
    <property type="match status" value="1"/>
</dbReference>
<evidence type="ECO:0000313" key="5">
    <source>
        <dbReference type="EMBL" id="MBO1864161.1"/>
    </source>
</evidence>
<dbReference type="PRINTS" id="PR00035">
    <property type="entry name" value="HTHGNTR"/>
</dbReference>
<dbReference type="Proteomes" id="UP000664702">
    <property type="component" value="Chromosome"/>
</dbReference>
<evidence type="ECO:0000256" key="2">
    <source>
        <dbReference type="ARBA" id="ARBA00023125"/>
    </source>
</evidence>
<dbReference type="PROSITE" id="PS50949">
    <property type="entry name" value="HTH_GNTR"/>
    <property type="match status" value="1"/>
</dbReference>
<dbReference type="GO" id="GO:0003700">
    <property type="term" value="F:DNA-binding transcription factor activity"/>
    <property type="evidence" value="ECO:0007669"/>
    <property type="project" value="InterPro"/>
</dbReference>
<feature type="domain" description="HTH gntR-type" evidence="4">
    <location>
        <begin position="18"/>
        <end position="86"/>
    </location>
</feature>
<keyword evidence="2" id="KW-0238">DNA-binding</keyword>
<dbReference type="SMART" id="SM00895">
    <property type="entry name" value="FCD"/>
    <property type="match status" value="1"/>
</dbReference>
<dbReference type="InterPro" id="IPR011711">
    <property type="entry name" value="GntR_C"/>
</dbReference>
<dbReference type="SMART" id="SM00345">
    <property type="entry name" value="HTH_GNTR"/>
    <property type="match status" value="1"/>
</dbReference>
<evidence type="ECO:0000259" key="4">
    <source>
        <dbReference type="PROSITE" id="PS50949"/>
    </source>
</evidence>
<dbReference type="InterPro" id="IPR000524">
    <property type="entry name" value="Tscrpt_reg_HTH_GntR"/>
</dbReference>
<dbReference type="PANTHER" id="PTHR43537">
    <property type="entry name" value="TRANSCRIPTIONAL REGULATOR, GNTR FAMILY"/>
    <property type="match status" value="1"/>
</dbReference>
<proteinExistence type="predicted"/>
<sequence length="244" mass="27186">MKKPAMKSAELPLSSSTGRLSDRIYDHVLGQIAIGILPVNCRLPPENGLAELLGVSRPVVREALTRLRDDGLIASRQGAGWFVTRRPAANAFDFAPVSSIPDIQRCFIFRMAVEGDAAALAARNRDRQSLRRIQQVLTRLDTMVAQGREGGLGVEEDLLFHRTIAEASGNRFFVETLTSLREQIAIGVNLNRNLSLIQPRGRILRGQQEHRRVFEAIEAQDEDGARRAMRTHVENARKRIFEGG</sequence>
<keyword evidence="3" id="KW-0804">Transcription</keyword>
<gene>
    <name evidence="6" type="ORF">J4G43_023500</name>
    <name evidence="5" type="ORF">J4G43_25525</name>
</gene>
<evidence type="ECO:0000313" key="6">
    <source>
        <dbReference type="EMBL" id="UEM16927.1"/>
    </source>
</evidence>
<dbReference type="Pfam" id="PF00392">
    <property type="entry name" value="GntR"/>
    <property type="match status" value="1"/>
</dbReference>
<protein>
    <submittedName>
        <fullName evidence="5">FadR family transcriptional regulator</fullName>
    </submittedName>
</protein>
<dbReference type="InterPro" id="IPR008920">
    <property type="entry name" value="TF_FadR/GntR_C"/>
</dbReference>
<dbReference type="AlphaFoldDB" id="A0A939S583"/>
<keyword evidence="1" id="KW-0805">Transcription regulation</keyword>
<dbReference type="EMBL" id="JAGEMI010000001">
    <property type="protein sequence ID" value="MBO1864161.1"/>
    <property type="molecule type" value="Genomic_DNA"/>
</dbReference>
<evidence type="ECO:0000313" key="7">
    <source>
        <dbReference type="Proteomes" id="UP000664702"/>
    </source>
</evidence>
<reference evidence="5" key="1">
    <citation type="submission" date="2021-03" db="EMBL/GenBank/DDBJ databases">
        <title>Whole Genome Sequence of Bradyrhizobium sp. Strain 144S4.</title>
        <authorList>
            <person name="Bromfield E.S.P."/>
            <person name="Cloutier S."/>
        </authorList>
    </citation>
    <scope>NUCLEOTIDE SEQUENCE [LARGE SCALE GENOMIC DNA]</scope>
    <source>
        <strain evidence="5">144S4</strain>
    </source>
</reference>
<accession>A0A939S583</accession>
<name>A0A939S583_9BRAD</name>